<comment type="pathway">
    <text evidence="6">Carbohydrate degradation; L-rhamnose degradation; glycerone phosphate from L-rhamnose: step 1/3.</text>
</comment>
<dbReference type="NCBIfam" id="NF002203">
    <property type="entry name" value="PRK01076.1"/>
    <property type="match status" value="1"/>
</dbReference>
<organism evidence="7 8">
    <name type="scientific">Anaerobiospirillum thomasii</name>
    <dbReference type="NCBI Taxonomy" id="179995"/>
    <lineage>
        <taxon>Bacteria</taxon>
        <taxon>Pseudomonadati</taxon>
        <taxon>Pseudomonadota</taxon>
        <taxon>Gammaproteobacteria</taxon>
        <taxon>Aeromonadales</taxon>
        <taxon>Succinivibrionaceae</taxon>
        <taxon>Anaerobiospirillum</taxon>
    </lineage>
</organism>
<sequence length="407" mass="46153">MNIDNSYKIAKEIYAKYGIDTDEAIKKALSIPVSLHCWQIDDLTGFENPDQVLSGGIAAFGNAPGKPKSKEEYFANLSKALELIPGATKVALHAVYLDNKGKHIERDAIEPEHFDFWVDFAKERNIGLDFNPTYFSHEKANSGFTLSSRDKGVRDFWIEHGKRCRKIGAYFGEKLGQQCITNHWIPDGYKDLTIDKVEPRKILAESLDEIFKEKINPDFNIDSVESKLFGLGSESYVTGSHEFYLNYAMNRNNCIVCMDCGHFHPTEVVSAKLSSFIAFNREVMLHVSRPVRWDSDHVALKDDETRAVMLEIVRANAEKLIHIGTDYFDASINRIAATALGARNIRKSILDAYLEPTEALRKMEVEGNFTGRLLLLEEIKNLPSGAVWDKLCMEQQVKCGDWIKDYI</sequence>
<dbReference type="EMBL" id="UAPV01000001">
    <property type="protein sequence ID" value="SPT69008.1"/>
    <property type="molecule type" value="Genomic_DNA"/>
</dbReference>
<proteinExistence type="inferred from homology"/>
<dbReference type="InterPro" id="IPR050337">
    <property type="entry name" value="L-rhamnose_isomerase"/>
</dbReference>
<evidence type="ECO:0000256" key="3">
    <source>
        <dbReference type="ARBA" id="ARBA00023211"/>
    </source>
</evidence>
<dbReference type="GO" id="GO:0019301">
    <property type="term" value="P:rhamnose catabolic process"/>
    <property type="evidence" value="ECO:0007669"/>
    <property type="project" value="UniProtKB-UniRule"/>
</dbReference>
<comment type="subcellular location">
    <subcellularLocation>
        <location evidence="6">Cytoplasm</location>
    </subcellularLocation>
</comment>
<dbReference type="AlphaFoldDB" id="A0A2X0VHR8"/>
<keyword evidence="3 6" id="KW-0464">Manganese</keyword>
<dbReference type="PANTHER" id="PTHR30268:SF0">
    <property type="entry name" value="L-RHAMNOSE ISOMERASE"/>
    <property type="match status" value="1"/>
</dbReference>
<gene>
    <name evidence="6 7" type="primary">rhaA</name>
    <name evidence="7" type="ORF">NCTC13093_00371</name>
</gene>
<keyword evidence="5 6" id="KW-0684">Rhamnose metabolism</keyword>
<dbReference type="GO" id="GO:0030145">
    <property type="term" value="F:manganese ion binding"/>
    <property type="evidence" value="ECO:0007669"/>
    <property type="project" value="UniProtKB-UniRule"/>
</dbReference>
<feature type="binding site" evidence="6">
    <location>
        <position position="262"/>
    </location>
    <ligand>
        <name>Mn(2+)</name>
        <dbReference type="ChEBI" id="CHEBI:29035"/>
    </ligand>
</feature>
<keyword evidence="8" id="KW-1185">Reference proteome</keyword>
<dbReference type="GO" id="GO:0005737">
    <property type="term" value="C:cytoplasm"/>
    <property type="evidence" value="ECO:0007669"/>
    <property type="project" value="UniProtKB-SubCell"/>
</dbReference>
<dbReference type="HAMAP" id="MF_00541">
    <property type="entry name" value="RhaA"/>
    <property type="match status" value="1"/>
</dbReference>
<dbReference type="Pfam" id="PF06134">
    <property type="entry name" value="RhaA"/>
    <property type="match status" value="1"/>
</dbReference>
<dbReference type="RefSeq" id="WP_113743207.1">
    <property type="nucleotide sequence ID" value="NZ_UAPV01000001.1"/>
</dbReference>
<evidence type="ECO:0000313" key="7">
    <source>
        <dbReference type="EMBL" id="SPT69008.1"/>
    </source>
</evidence>
<dbReference type="InterPro" id="IPR036237">
    <property type="entry name" value="Xyl_isomerase-like_sf"/>
</dbReference>
<evidence type="ECO:0000256" key="1">
    <source>
        <dbReference type="ARBA" id="ARBA00022490"/>
    </source>
</evidence>
<comment type="catalytic activity">
    <reaction evidence="6">
        <text>L-rhamnopyranose = L-rhamnulose</text>
        <dbReference type="Rhea" id="RHEA:23160"/>
        <dbReference type="ChEBI" id="CHEBI:17897"/>
        <dbReference type="ChEBI" id="CHEBI:62346"/>
        <dbReference type="EC" id="5.3.1.14"/>
    </reaction>
</comment>
<keyword evidence="1 6" id="KW-0963">Cytoplasm</keyword>
<keyword evidence="4 6" id="KW-0413">Isomerase</keyword>
<evidence type="ECO:0000313" key="8">
    <source>
        <dbReference type="Proteomes" id="UP000250086"/>
    </source>
</evidence>
<comment type="cofactor">
    <cofactor evidence="6">
        <name>Mn(2+)</name>
        <dbReference type="ChEBI" id="CHEBI:29035"/>
    </cofactor>
    <text evidence="6">Binds 1 Mn(2+) ion per subunit.</text>
</comment>
<dbReference type="UniPathway" id="UPA00541">
    <property type="reaction ID" value="UER00601"/>
</dbReference>
<comment type="function">
    <text evidence="6">Catalyzes the interconversion of L-rhamnose and L-rhamnulose.</text>
</comment>
<evidence type="ECO:0000256" key="2">
    <source>
        <dbReference type="ARBA" id="ARBA00022723"/>
    </source>
</evidence>
<dbReference type="EC" id="5.3.1.14" evidence="6"/>
<accession>A0A2X0VHR8</accession>
<dbReference type="Proteomes" id="UP000250086">
    <property type="component" value="Unassembled WGS sequence"/>
</dbReference>
<protein>
    <recommendedName>
        <fullName evidence="6">L-rhamnose isomerase</fullName>
        <ecNumber evidence="6">5.3.1.14</ecNumber>
    </recommendedName>
</protein>
<dbReference type="InterPro" id="IPR009308">
    <property type="entry name" value="Rhamnose_isomerase"/>
</dbReference>
<feature type="binding site" evidence="6">
    <location>
        <position position="296"/>
    </location>
    <ligand>
        <name>Mn(2+)</name>
        <dbReference type="ChEBI" id="CHEBI:29035"/>
    </ligand>
</feature>
<dbReference type="GO" id="GO:0008740">
    <property type="term" value="F:L-rhamnose isomerase activity"/>
    <property type="evidence" value="ECO:0007669"/>
    <property type="project" value="UniProtKB-UniRule"/>
</dbReference>
<feature type="binding site" evidence="6">
    <location>
        <position position="294"/>
    </location>
    <ligand>
        <name>Mn(2+)</name>
        <dbReference type="ChEBI" id="CHEBI:29035"/>
    </ligand>
</feature>
<dbReference type="SUPFAM" id="SSF51658">
    <property type="entry name" value="Xylose isomerase-like"/>
    <property type="match status" value="1"/>
</dbReference>
<evidence type="ECO:0000256" key="6">
    <source>
        <dbReference type="HAMAP-Rule" id="MF_00541"/>
    </source>
</evidence>
<keyword evidence="2 6" id="KW-0479">Metal-binding</keyword>
<comment type="similarity">
    <text evidence="6">Belongs to the rhamnose isomerase family.</text>
</comment>
<name>A0A2X0VHR8_9GAMM</name>
<evidence type="ECO:0000256" key="4">
    <source>
        <dbReference type="ARBA" id="ARBA00023235"/>
    </source>
</evidence>
<dbReference type="GO" id="GO:0019324">
    <property type="term" value="P:L-lyxose metabolic process"/>
    <property type="evidence" value="ECO:0007669"/>
    <property type="project" value="TreeGrafter"/>
</dbReference>
<evidence type="ECO:0000256" key="5">
    <source>
        <dbReference type="ARBA" id="ARBA00023308"/>
    </source>
</evidence>
<dbReference type="PANTHER" id="PTHR30268">
    <property type="entry name" value="L-RHAMNOSE ISOMERASE"/>
    <property type="match status" value="1"/>
</dbReference>
<dbReference type="Gene3D" id="3.20.20.150">
    <property type="entry name" value="Divalent-metal-dependent TIM barrel enzymes"/>
    <property type="match status" value="1"/>
</dbReference>
<reference evidence="7 8" key="1">
    <citation type="submission" date="2018-06" db="EMBL/GenBank/DDBJ databases">
        <authorList>
            <consortium name="Pathogen Informatics"/>
            <person name="Doyle S."/>
        </authorList>
    </citation>
    <scope>NUCLEOTIDE SEQUENCE [LARGE SCALE GENOMIC DNA]</scope>
    <source>
        <strain evidence="7 8">NCTC13093</strain>
    </source>
</reference>